<evidence type="ECO:0000256" key="13">
    <source>
        <dbReference type="SAM" id="MobiDB-lite"/>
    </source>
</evidence>
<evidence type="ECO:0000313" key="14">
    <source>
        <dbReference type="EMBL" id="GCC28765.1"/>
    </source>
</evidence>
<comment type="similarity">
    <text evidence="3">Belongs to the SKA3 family.</text>
</comment>
<dbReference type="OMA" id="LMKKNSM"/>
<evidence type="ECO:0000256" key="11">
    <source>
        <dbReference type="ARBA" id="ARBA00023306"/>
    </source>
</evidence>
<organism evidence="14 15">
    <name type="scientific">Chiloscyllium punctatum</name>
    <name type="common">Brownbanded bambooshark</name>
    <name type="synonym">Hemiscyllium punctatum</name>
    <dbReference type="NCBI Taxonomy" id="137246"/>
    <lineage>
        <taxon>Eukaryota</taxon>
        <taxon>Metazoa</taxon>
        <taxon>Chordata</taxon>
        <taxon>Craniata</taxon>
        <taxon>Vertebrata</taxon>
        <taxon>Chondrichthyes</taxon>
        <taxon>Elasmobranchii</taxon>
        <taxon>Galeomorphii</taxon>
        <taxon>Galeoidea</taxon>
        <taxon>Orectolobiformes</taxon>
        <taxon>Hemiscylliidae</taxon>
        <taxon>Chiloscyllium</taxon>
    </lineage>
</organism>
<keyword evidence="9" id="KW-0995">Kinetochore</keyword>
<dbReference type="PANTHER" id="PTHR48118:SF1">
    <property type="entry name" value="SPINDLE AND KINETOCHORE-ASSOCIATED PROTEIN 3"/>
    <property type="match status" value="1"/>
</dbReference>
<proteinExistence type="inferred from homology"/>
<dbReference type="OrthoDB" id="5987638at2759"/>
<evidence type="ECO:0000256" key="1">
    <source>
        <dbReference type="ARBA" id="ARBA00004186"/>
    </source>
</evidence>
<dbReference type="Proteomes" id="UP000287033">
    <property type="component" value="Unassembled WGS sequence"/>
</dbReference>
<sequence length="477" mass="53787">MRTRMCFIAGVLKVLMDPIHNFFTKLRTLAINLENETKYLDHALNNESDHEEEAPKKILHELHSEVRLIKADVQKKVETLNDEYRENSELIRAFQILQQKNCAELEEIEEHFQNYGYESLSRKNEEPQVKLTSTEKVGTENSEPELEKQNNEVATPPHEKPLNDSLRTPQLEDFGLGHLMFQSAWGEPECNQASYPKISLEFSGMKCSSTLQGPIIPKTPKCTLRLDDEMLLTPKLEHFGITEHTGYVNDFTLALYNKSAQPEMNSCTPIPTTEEDLCVNSVSKQIENASVSSMTQQADPNTGDFLNSPLSPVFCTPGLRIHKDSSLTPANEERKSNGSLPSPVLPCFETPWLKKQSSCQNSKNEKTATLTEKTSSDLEQPPPPAINSMNYLLNGCNKSPSPPLMITEHELPQTPKAPEMATHITADVLKILLSYDANLRTLHDTRHKYNKHNLTSVNLMAPEPRSNSEKENGFFGE</sequence>
<dbReference type="GO" id="GO:0005876">
    <property type="term" value="C:spindle microtubule"/>
    <property type="evidence" value="ECO:0007669"/>
    <property type="project" value="TreeGrafter"/>
</dbReference>
<dbReference type="PANTHER" id="PTHR48118">
    <property type="entry name" value="SPINDLE AND KINETOCHORE-ASSOCIATED PROTEIN 3"/>
    <property type="match status" value="1"/>
</dbReference>
<evidence type="ECO:0000256" key="12">
    <source>
        <dbReference type="ARBA" id="ARBA00023328"/>
    </source>
</evidence>
<comment type="caution">
    <text evidence="14">The sequence shown here is derived from an EMBL/GenBank/DDBJ whole genome shotgun (WGS) entry which is preliminary data.</text>
</comment>
<feature type="compositionally biased region" description="Polar residues" evidence="13">
    <location>
        <begin position="358"/>
        <end position="373"/>
    </location>
</feature>
<dbReference type="GO" id="GO:0000940">
    <property type="term" value="C:outer kinetochore"/>
    <property type="evidence" value="ECO:0007669"/>
    <property type="project" value="InterPro"/>
</dbReference>
<evidence type="ECO:0000256" key="9">
    <source>
        <dbReference type="ARBA" id="ARBA00022838"/>
    </source>
</evidence>
<keyword evidence="15" id="KW-1185">Reference proteome</keyword>
<dbReference type="GO" id="GO:0007059">
    <property type="term" value="P:chromosome segregation"/>
    <property type="evidence" value="ECO:0007669"/>
    <property type="project" value="InterPro"/>
</dbReference>
<evidence type="ECO:0000256" key="3">
    <source>
        <dbReference type="ARBA" id="ARBA00007716"/>
    </source>
</evidence>
<reference evidence="14 15" key="1">
    <citation type="journal article" date="2018" name="Nat. Ecol. Evol.">
        <title>Shark genomes provide insights into elasmobranch evolution and the origin of vertebrates.</title>
        <authorList>
            <person name="Hara Y"/>
            <person name="Yamaguchi K"/>
            <person name="Onimaru K"/>
            <person name="Kadota M"/>
            <person name="Koyanagi M"/>
            <person name="Keeley SD"/>
            <person name="Tatsumi K"/>
            <person name="Tanaka K"/>
            <person name="Motone F"/>
            <person name="Kageyama Y"/>
            <person name="Nozu R"/>
            <person name="Adachi N"/>
            <person name="Nishimura O"/>
            <person name="Nakagawa R"/>
            <person name="Tanegashima C"/>
            <person name="Kiyatake I"/>
            <person name="Matsumoto R"/>
            <person name="Murakumo K"/>
            <person name="Nishida K"/>
            <person name="Terakita A"/>
            <person name="Kuratani S"/>
            <person name="Sato K"/>
            <person name="Hyodo S Kuraku.S."/>
        </authorList>
    </citation>
    <scope>NUCLEOTIDE SEQUENCE [LARGE SCALE GENOMIC DNA]</scope>
</reference>
<evidence type="ECO:0000256" key="8">
    <source>
        <dbReference type="ARBA" id="ARBA00022776"/>
    </source>
</evidence>
<evidence type="ECO:0000256" key="6">
    <source>
        <dbReference type="ARBA" id="ARBA00022618"/>
    </source>
</evidence>
<evidence type="ECO:0000256" key="4">
    <source>
        <dbReference type="ARBA" id="ARBA00022454"/>
    </source>
</evidence>
<keyword evidence="11" id="KW-0131">Cell cycle</keyword>
<keyword evidence="6" id="KW-0132">Cell division</keyword>
<comment type="subcellular location">
    <subcellularLocation>
        <location evidence="2">Chromosome</location>
        <location evidence="2">Centromere</location>
        <location evidence="2">Kinetochore</location>
    </subcellularLocation>
    <subcellularLocation>
        <location evidence="1">Cytoplasm</location>
        <location evidence="1">Cytoskeleton</location>
        <location evidence="1">Spindle</location>
    </subcellularLocation>
</comment>
<dbReference type="GO" id="GO:0051301">
    <property type="term" value="P:cell division"/>
    <property type="evidence" value="ECO:0007669"/>
    <property type="project" value="UniProtKB-KW"/>
</dbReference>
<keyword evidence="10" id="KW-0206">Cytoskeleton</keyword>
<feature type="region of interest" description="Disordered" evidence="13">
    <location>
        <begin position="119"/>
        <end position="165"/>
    </location>
</feature>
<dbReference type="AlphaFoldDB" id="A0A401SED4"/>
<feature type="region of interest" description="Disordered" evidence="13">
    <location>
        <begin position="358"/>
        <end position="383"/>
    </location>
</feature>
<gene>
    <name evidence="14" type="ORF">chiPu_0007199</name>
</gene>
<keyword evidence="5" id="KW-0963">Cytoplasm</keyword>
<evidence type="ECO:0000313" key="15">
    <source>
        <dbReference type="Proteomes" id="UP000287033"/>
    </source>
</evidence>
<evidence type="ECO:0000256" key="5">
    <source>
        <dbReference type="ARBA" id="ARBA00022490"/>
    </source>
</evidence>
<dbReference type="STRING" id="137246.A0A401SED4"/>
<keyword evidence="8" id="KW-0498">Mitosis</keyword>
<dbReference type="EMBL" id="BEZZ01000218">
    <property type="protein sequence ID" value="GCC28765.1"/>
    <property type="molecule type" value="Genomic_DNA"/>
</dbReference>
<keyword evidence="4" id="KW-0158">Chromosome</keyword>
<protein>
    <submittedName>
        <fullName evidence="14">Uncharacterized protein</fullName>
    </submittedName>
</protein>
<keyword evidence="12" id="KW-0137">Centromere</keyword>
<feature type="compositionally biased region" description="Polar residues" evidence="13">
    <location>
        <begin position="130"/>
        <end position="141"/>
    </location>
</feature>
<dbReference type="InterPro" id="IPR033341">
    <property type="entry name" value="SKA3"/>
</dbReference>
<dbReference type="Gene3D" id="6.10.250.1400">
    <property type="match status" value="1"/>
</dbReference>
<dbReference type="GO" id="GO:0000278">
    <property type="term" value="P:mitotic cell cycle"/>
    <property type="evidence" value="ECO:0007669"/>
    <property type="project" value="TreeGrafter"/>
</dbReference>
<evidence type="ECO:0000256" key="2">
    <source>
        <dbReference type="ARBA" id="ARBA00004629"/>
    </source>
</evidence>
<accession>A0A401SED4</accession>
<name>A0A401SED4_CHIPU</name>
<evidence type="ECO:0000256" key="10">
    <source>
        <dbReference type="ARBA" id="ARBA00023212"/>
    </source>
</evidence>
<evidence type="ECO:0000256" key="7">
    <source>
        <dbReference type="ARBA" id="ARBA00022701"/>
    </source>
</evidence>
<keyword evidence="7" id="KW-0493">Microtubule</keyword>